<name>A0A3T0E8H6_9PROT</name>
<dbReference type="OrthoDB" id="5325135at2"/>
<evidence type="ECO:0000313" key="2">
    <source>
        <dbReference type="Proteomes" id="UP000286954"/>
    </source>
</evidence>
<proteinExistence type="predicted"/>
<dbReference type="Proteomes" id="UP000286954">
    <property type="component" value="Chromosome"/>
</dbReference>
<protein>
    <submittedName>
        <fullName evidence="1">Uncharacterized protein</fullName>
    </submittedName>
</protein>
<organism evidence="1 2">
    <name type="scientific">Glycocaulis alkaliphilus</name>
    <dbReference type="NCBI Taxonomy" id="1434191"/>
    <lineage>
        <taxon>Bacteria</taxon>
        <taxon>Pseudomonadati</taxon>
        <taxon>Pseudomonadota</taxon>
        <taxon>Alphaproteobacteria</taxon>
        <taxon>Maricaulales</taxon>
        <taxon>Maricaulaceae</taxon>
        <taxon>Glycocaulis</taxon>
    </lineage>
</organism>
<gene>
    <name evidence="1" type="ORF">X907_0977</name>
</gene>
<dbReference type="KEGG" id="gak:X907_0977"/>
<accession>A0A3T0E8H6</accession>
<evidence type="ECO:0000313" key="1">
    <source>
        <dbReference type="EMBL" id="AZU03517.1"/>
    </source>
</evidence>
<dbReference type="EMBL" id="CP018911">
    <property type="protein sequence ID" value="AZU03517.1"/>
    <property type="molecule type" value="Genomic_DNA"/>
</dbReference>
<keyword evidence="2" id="KW-1185">Reference proteome</keyword>
<sequence length="40" mass="3925">MVGLIALAIIGALTFVAGGNGGMWTRVQTEVTSAMSGEGG</sequence>
<reference evidence="1 2" key="1">
    <citation type="submission" date="2016-12" db="EMBL/GenBank/DDBJ databases">
        <title>The genome of dimorphic prosthecate Glycocaulis alkaliphilus 6b-8t, isolated from crude oil dictates its adaptability in petroleum environments.</title>
        <authorList>
            <person name="Wu X.-L."/>
            <person name="Geng S."/>
        </authorList>
    </citation>
    <scope>NUCLEOTIDE SEQUENCE [LARGE SCALE GENOMIC DNA]</scope>
    <source>
        <strain evidence="1 2">6B-8</strain>
    </source>
</reference>
<dbReference type="AlphaFoldDB" id="A0A3T0E8H6"/>